<feature type="domain" description="Photolyase/cryptochrome alpha/beta" evidence="7">
    <location>
        <begin position="10"/>
        <end position="150"/>
    </location>
</feature>
<dbReference type="Gene3D" id="1.25.40.80">
    <property type="match status" value="1"/>
</dbReference>
<protein>
    <recommendedName>
        <fullName evidence="7">Photolyase/cryptochrome alpha/beta domain-containing protein</fullName>
    </recommendedName>
</protein>
<dbReference type="InterPro" id="IPR014729">
    <property type="entry name" value="Rossmann-like_a/b/a_fold"/>
</dbReference>
<dbReference type="PROSITE" id="PS51645">
    <property type="entry name" value="PHR_CRY_ALPHA_BETA"/>
    <property type="match status" value="1"/>
</dbReference>
<feature type="site" description="Electron transfer via tryptophanyl radical" evidence="5">
    <location>
        <position position="426"/>
    </location>
</feature>
<comment type="cofactor">
    <cofactor evidence="4">
        <name>FAD</name>
        <dbReference type="ChEBI" id="CHEBI:57692"/>
    </cofactor>
    <text evidence="4">Binds 1 FAD per subunit.</text>
</comment>
<feature type="site" description="Electron transfer via tryptophanyl radical" evidence="5">
    <location>
        <position position="449"/>
    </location>
</feature>
<keyword evidence="9" id="KW-1185">Reference proteome</keyword>
<dbReference type="InterPro" id="IPR006050">
    <property type="entry name" value="DNA_photolyase_N"/>
</dbReference>
<dbReference type="SUPFAM" id="SSF52425">
    <property type="entry name" value="Cryptochrome/photolyase, N-terminal domain"/>
    <property type="match status" value="1"/>
</dbReference>
<dbReference type="Proteomes" id="UP001530293">
    <property type="component" value="Unassembled WGS sequence"/>
</dbReference>
<dbReference type="Gene3D" id="1.10.579.10">
    <property type="entry name" value="DNA Cyclobutane Dipyrimidine Photolyase, subunit A, domain 3"/>
    <property type="match status" value="1"/>
</dbReference>
<accession>A0ABD3MA35</accession>
<evidence type="ECO:0000259" key="7">
    <source>
        <dbReference type="PROSITE" id="PS51645"/>
    </source>
</evidence>
<evidence type="ECO:0000313" key="9">
    <source>
        <dbReference type="Proteomes" id="UP001530293"/>
    </source>
</evidence>
<feature type="site" description="Electron transfer via tryptophanyl radical" evidence="5">
    <location>
        <position position="372"/>
    </location>
</feature>
<evidence type="ECO:0000313" key="8">
    <source>
        <dbReference type="EMBL" id="KAL3758826.1"/>
    </source>
</evidence>
<evidence type="ECO:0000256" key="2">
    <source>
        <dbReference type="ARBA" id="ARBA00022630"/>
    </source>
</evidence>
<dbReference type="PANTHER" id="PTHR11455">
    <property type="entry name" value="CRYPTOCHROME"/>
    <property type="match status" value="1"/>
</dbReference>
<dbReference type="InterPro" id="IPR005101">
    <property type="entry name" value="Cryptochr/Photolyase_FAD-bd"/>
</dbReference>
<dbReference type="PANTHER" id="PTHR11455:SF9">
    <property type="entry name" value="CRYPTOCHROME CIRCADIAN CLOCK 5 ISOFORM X1"/>
    <property type="match status" value="1"/>
</dbReference>
<dbReference type="EMBL" id="JALLBG020000219">
    <property type="protein sequence ID" value="KAL3758826.1"/>
    <property type="molecule type" value="Genomic_DNA"/>
</dbReference>
<evidence type="ECO:0000256" key="1">
    <source>
        <dbReference type="ARBA" id="ARBA00005862"/>
    </source>
</evidence>
<gene>
    <name evidence="8" type="ORF">ACHAWU_007943</name>
</gene>
<evidence type="ECO:0000256" key="4">
    <source>
        <dbReference type="PIRSR" id="PIRSR602081-1"/>
    </source>
</evidence>
<dbReference type="Pfam" id="PF03441">
    <property type="entry name" value="FAD_binding_7"/>
    <property type="match status" value="1"/>
</dbReference>
<name>A0ABD3MA35_9STRA</name>
<comment type="similarity">
    <text evidence="1">Belongs to the DNA photolyase class-1 family.</text>
</comment>
<dbReference type="Gene3D" id="3.40.50.620">
    <property type="entry name" value="HUPs"/>
    <property type="match status" value="1"/>
</dbReference>
<dbReference type="Pfam" id="PF00875">
    <property type="entry name" value="DNA_photolyase"/>
    <property type="match status" value="1"/>
</dbReference>
<evidence type="ECO:0000256" key="6">
    <source>
        <dbReference type="SAM" id="MobiDB-lite"/>
    </source>
</evidence>
<feature type="binding site" evidence="4">
    <location>
        <begin position="439"/>
        <end position="441"/>
    </location>
    <ligand>
        <name>FAD</name>
        <dbReference type="ChEBI" id="CHEBI:57692"/>
    </ligand>
</feature>
<reference evidence="8 9" key="1">
    <citation type="submission" date="2024-10" db="EMBL/GenBank/DDBJ databases">
        <title>Updated reference genomes for cyclostephanoid diatoms.</title>
        <authorList>
            <person name="Roberts W.R."/>
            <person name="Alverson A.J."/>
        </authorList>
    </citation>
    <scope>NUCLEOTIDE SEQUENCE [LARGE SCALE GENOMIC DNA]</scope>
    <source>
        <strain evidence="8 9">AJA232-27</strain>
    </source>
</reference>
<dbReference type="InterPro" id="IPR036134">
    <property type="entry name" value="Crypto/Photolyase_FAD-like_sf"/>
</dbReference>
<organism evidence="8 9">
    <name type="scientific">Discostella pseudostelligera</name>
    <dbReference type="NCBI Taxonomy" id="259834"/>
    <lineage>
        <taxon>Eukaryota</taxon>
        <taxon>Sar</taxon>
        <taxon>Stramenopiles</taxon>
        <taxon>Ochrophyta</taxon>
        <taxon>Bacillariophyta</taxon>
        <taxon>Coscinodiscophyceae</taxon>
        <taxon>Thalassiosirophycidae</taxon>
        <taxon>Stephanodiscales</taxon>
        <taxon>Stephanodiscaceae</taxon>
        <taxon>Discostella</taxon>
    </lineage>
</organism>
<feature type="compositionally biased region" description="Basic residues" evidence="6">
    <location>
        <begin position="563"/>
        <end position="574"/>
    </location>
</feature>
<comment type="caution">
    <text evidence="8">The sequence shown here is derived from an EMBL/GenBank/DDBJ whole genome shotgun (WGS) entry which is preliminary data.</text>
</comment>
<dbReference type="SUPFAM" id="SSF48173">
    <property type="entry name" value="Cryptochrome/photolyase FAD-binding domain"/>
    <property type="match status" value="1"/>
</dbReference>
<keyword evidence="3 4" id="KW-0274">FAD</keyword>
<dbReference type="AlphaFoldDB" id="A0ABD3MA35"/>
<keyword evidence="2 4" id="KW-0285">Flavoprotein</keyword>
<feature type="binding site" evidence="4">
    <location>
        <begin position="292"/>
        <end position="296"/>
    </location>
    <ligand>
        <name>FAD</name>
        <dbReference type="ChEBI" id="CHEBI:57692"/>
    </ligand>
</feature>
<dbReference type="InterPro" id="IPR002081">
    <property type="entry name" value="Cryptochrome/DNA_photolyase_1"/>
</dbReference>
<evidence type="ECO:0000256" key="5">
    <source>
        <dbReference type="PIRSR" id="PIRSR602081-2"/>
    </source>
</evidence>
<evidence type="ECO:0000256" key="3">
    <source>
        <dbReference type="ARBA" id="ARBA00022827"/>
    </source>
</evidence>
<proteinExistence type="inferred from homology"/>
<dbReference type="InterPro" id="IPR036155">
    <property type="entry name" value="Crypto/Photolyase_N_sf"/>
</dbReference>
<feature type="region of interest" description="Disordered" evidence="6">
    <location>
        <begin position="545"/>
        <end position="574"/>
    </location>
</feature>
<sequence length="574" mass="64134">MSALKSNDAVVAMHWFRKGLRLHDNAGLLYALSLAKGNNDANKVGKFYPVYIVDPNCYQLLKCSVNRAKFLLECVQDLHSSLKVRGSRLYVVTGDPVEVLPKLWSEWGVTNMTYDADETGEPYSVERDGAVQKVAMQMGVEMMAFQTETLRPLGNVPGGYVANLGGLASNAPSTMSSFQQLLSRIDRGNIPVPLAAPKKADFPQHSNVDDDEKYLPLEHPWDIPWPRGYKRNEIGPVWDRKDCLNASLRPIVPGGETIALQRLEQVVTARPDWTASFEKPKTSCTEVSSPSTTVLSPYLSLGCISPRTVWHAVADATKRASSKTNRSKPPVSLHGQILWRDFNNLMAHSANAQNPGSWGRMEGNPYCRSVPWSSDPKLLAAWKGGRTGYPWIDACMAQLRSEGWIHHLGRHAVACFLTRGDLWQSWEAGADHFEGELLDADYAINNFNWLWLSCSGFFYQYFRCYSPIAFQKKNDPNGNYIRKWVPELANLPAKYIYEPWTANISILNAAGVKLDKNYPRPIVDHAIVSKENMNKMSLAYDMHKDQQAGGNGASSIKSDGSPPKKKPKTQTKLK</sequence>